<evidence type="ECO:0000313" key="15">
    <source>
        <dbReference type="Proteomes" id="UP000017200"/>
    </source>
</evidence>
<dbReference type="PANTHER" id="PTHR13931">
    <property type="entry name" value="UBIQUITINATION FACTOR E4"/>
    <property type="match status" value="1"/>
</dbReference>
<comment type="subcellular location">
    <subcellularLocation>
        <location evidence="3">Cytoplasm</location>
    </subcellularLocation>
    <subcellularLocation>
        <location evidence="2">Nucleus</location>
    </subcellularLocation>
</comment>
<evidence type="ECO:0000256" key="2">
    <source>
        <dbReference type="ARBA" id="ARBA00004123"/>
    </source>
</evidence>
<dbReference type="InterPro" id="IPR045132">
    <property type="entry name" value="UBE4"/>
</dbReference>
<sequence>MSSTDDAMSDQDKIRMKRLAKLQQSQPAQSSSSSEASTSTTSTSRASATVPAPAPARAPSQSPSQSRGSIVLPAAPVQASLSNKSTPIPTPTPTPSTSKAVGASTPQATLPRSTSIESFEDWQHTTLQTVLRVTLDREQAEAFNWSITYLKDVAEEIAAETAPDRATPLKLDAESIDRLLLARLSLSPSVMTDDPEIITVVAALPENQTSFGYLGGCWKRERAERQKLLSRKNLSAADLSARVEVLNKAKALIVSYTGLVLIDPSMFPQEHTTPTSPGPLELAGLLLPMSNTGPKTSTLQSTDLPALLQDLAGRFTPSPANDEEGGLEEVIGPLISYLGTQLIAHKVDIGGSTSANGASWRGVLGAVQTLSEIKGVASTLPQCHNWVVTGTPQAQAPLIEMLSLLGPFLRLSAFPDSFPAIAKVYFPEPSTQGRGNLDSAAQSLRGTLSGVQHILFQILNNVVRSGPVAREAVLSYFGNVARANVKRSAMRVDARTVSSHGFIINLHTALLAFAQPFTDAQFSKIDKIDSLYYRKSRRIDIADETKMSATQSESEEYYLQAADEAQLEPVNFISEVFFLCCTYFRLGIMHAIKEHKGFSQQIRHMTRELADMETDQTYRGTPGEARALAEIERYKKRAEMFKSHLEAYQVQLFDTTYLSNCLGFANLVMAWLVRQVDPKKQHPQVRVQLPMPDETPLGFRMLPEFLIEDITEFLSFASKAAPLVLAEQSQDELVTFMLVFLSTPYMKNPYLKGQFVEIMYYLTRPMPRYPTGCLGDVLNFNPLALKHLMPCLIHAYIEIEITGSHTQFYDKFNTRYYITQLFKLVWSNQSHREALKLESQNLDRYVRFANLLMNDTTYLLDDALSHLAKIADIQKQMDDRAAWDARPVAERQEQEKLLRQYEGQVRGDLDLGTESLRLLKLFAGEAQEPFLTPEIVDRLAAMLDMNLSMLAGPRCQELKVREPEKLNFRPKELLSDVLAIFLELGPRSEFQYAVAKDGRSYSKDLFDRAMRIARKTAIKTDVELREIVQLVEKVEVIKAAEEEDDAMGEIPDDFLDPLTYEIMRDPVRLPSSKTVVDRSTIKQHYLSDATDPFNRVPLKWENIVDAADVKEQIEAFLAERKAKRLAAKGAGE</sequence>
<feature type="region of interest" description="Disordered" evidence="11">
    <location>
        <begin position="1"/>
        <end position="111"/>
    </location>
</feature>
<feature type="domain" description="U-box" evidence="12">
    <location>
        <begin position="1049"/>
        <end position="1123"/>
    </location>
</feature>
<dbReference type="InterPro" id="IPR013083">
    <property type="entry name" value="Znf_RING/FYVE/PHD"/>
</dbReference>
<dbReference type="InterPro" id="IPR003613">
    <property type="entry name" value="Ubox_domain"/>
</dbReference>
<dbReference type="SUPFAM" id="SSF57850">
    <property type="entry name" value="RING/U-box"/>
    <property type="match status" value="1"/>
</dbReference>
<dbReference type="FunCoup" id="U5H1U0">
    <property type="interactions" value="918"/>
</dbReference>
<dbReference type="GO" id="GO:0000209">
    <property type="term" value="P:protein polyubiquitination"/>
    <property type="evidence" value="ECO:0007669"/>
    <property type="project" value="TreeGrafter"/>
</dbReference>
<accession>U5H1U0</accession>
<dbReference type="GO" id="GO:0006511">
    <property type="term" value="P:ubiquitin-dependent protein catabolic process"/>
    <property type="evidence" value="ECO:0007669"/>
    <property type="project" value="InterPro"/>
</dbReference>
<dbReference type="PANTHER" id="PTHR13931:SF2">
    <property type="entry name" value="UBIQUITIN CONJUGATION FACTOR E4 B"/>
    <property type="match status" value="1"/>
</dbReference>
<dbReference type="PROSITE" id="PS51698">
    <property type="entry name" value="U_BOX"/>
    <property type="match status" value="1"/>
</dbReference>
<evidence type="ECO:0000256" key="10">
    <source>
        <dbReference type="ARBA" id="ARBA00023242"/>
    </source>
</evidence>
<dbReference type="EC" id="2.3.2.27" evidence="6"/>
<dbReference type="STRING" id="683840.U5H1U0"/>
<evidence type="ECO:0000256" key="1">
    <source>
        <dbReference type="ARBA" id="ARBA00000900"/>
    </source>
</evidence>
<reference evidence="13 15" key="3">
    <citation type="journal article" date="2015" name="BMC Genomics">
        <title>Sex and parasites: genomic and transcriptomic analysis of Microbotryum lychnidis-dioicae, the biotrophic and plant-castrating anther smut fungus.</title>
        <authorList>
            <person name="Perlin M.H."/>
            <person name="Amselem J."/>
            <person name="Fontanillas E."/>
            <person name="Toh S.S."/>
            <person name="Chen Z."/>
            <person name="Goldberg J."/>
            <person name="Duplessis S."/>
            <person name="Henrissat B."/>
            <person name="Young S."/>
            <person name="Zeng Q."/>
            <person name="Aguileta G."/>
            <person name="Petit E."/>
            <person name="Badouin H."/>
            <person name="Andrews J."/>
            <person name="Razeeq D."/>
            <person name="Gabaldon T."/>
            <person name="Quesneville H."/>
            <person name="Giraud T."/>
            <person name="Hood M.E."/>
            <person name="Schultz D.J."/>
            <person name="Cuomo C.A."/>
        </authorList>
    </citation>
    <scope>NUCLEOTIDE SEQUENCE [LARGE SCALE GENOMIC DNA]</scope>
    <source>
        <strain evidence="15">p1A1 Lamole</strain>
        <strain evidence="13">P1A1 Lamole</strain>
    </source>
</reference>
<dbReference type="Pfam" id="PF04564">
    <property type="entry name" value="U-box"/>
    <property type="match status" value="1"/>
</dbReference>
<proteinExistence type="inferred from homology"/>
<reference evidence="13" key="2">
    <citation type="submission" date="2010-11" db="EMBL/GenBank/DDBJ databases">
        <authorList>
            <consortium name="The Broad Institute Genome Sequencing Platform"/>
            <person name="Earl A."/>
            <person name="Ward D."/>
            <person name="Feldgarden M."/>
            <person name="Gevers D."/>
            <person name="Butler R."/>
            <person name="Young S.K."/>
            <person name="Zeng Q."/>
            <person name="Gargeya S."/>
            <person name="Fitzgerald M."/>
            <person name="Haas B."/>
            <person name="Abouelleil A."/>
            <person name="Alvarado L."/>
            <person name="Arachchi H.M."/>
            <person name="Berlin A."/>
            <person name="Brown A."/>
            <person name="Chapman S.B."/>
            <person name="Chen Z."/>
            <person name="Dunbar C."/>
            <person name="Freedman E."/>
            <person name="Gearin G."/>
            <person name="Gellesch M."/>
            <person name="Goldberg J."/>
            <person name="Griggs A."/>
            <person name="Gujja S."/>
            <person name="Heilman E."/>
            <person name="Heiman D."/>
            <person name="Howarth C."/>
            <person name="Larson L."/>
            <person name="Lui A."/>
            <person name="MacDonald P.J.P."/>
            <person name="Mehta T."/>
            <person name="Montmayeur A."/>
            <person name="Murphy C."/>
            <person name="Neiman D."/>
            <person name="Pearson M."/>
            <person name="Priest M."/>
            <person name="Roberts A."/>
            <person name="Saif S."/>
            <person name="Shea T."/>
            <person name="Shenoy N."/>
            <person name="Sisk P."/>
            <person name="Stolte C."/>
            <person name="Sykes S."/>
            <person name="White J."/>
            <person name="Yandava C."/>
            <person name="Wortman J."/>
            <person name="Nusbaum C."/>
            <person name="Birren B."/>
        </authorList>
    </citation>
    <scope>NUCLEOTIDE SEQUENCE</scope>
    <source>
        <strain evidence="13">P1A1 Lamole</strain>
    </source>
</reference>
<evidence type="ECO:0000256" key="8">
    <source>
        <dbReference type="ARBA" id="ARBA00022679"/>
    </source>
</evidence>
<comment type="pathway">
    <text evidence="4">Protein modification; protein ubiquitination.</text>
</comment>
<feature type="compositionally biased region" description="Low complexity" evidence="11">
    <location>
        <begin position="23"/>
        <end position="67"/>
    </location>
</feature>
<keyword evidence="7" id="KW-0963">Cytoplasm</keyword>
<evidence type="ECO:0000256" key="9">
    <source>
        <dbReference type="ARBA" id="ARBA00022786"/>
    </source>
</evidence>
<name>U5H1U0_USTV1</name>
<dbReference type="GO" id="GO:0005634">
    <property type="term" value="C:nucleus"/>
    <property type="evidence" value="ECO:0007669"/>
    <property type="project" value="UniProtKB-SubCell"/>
</dbReference>
<evidence type="ECO:0000256" key="5">
    <source>
        <dbReference type="ARBA" id="ARBA00007434"/>
    </source>
</evidence>
<evidence type="ECO:0000256" key="6">
    <source>
        <dbReference type="ARBA" id="ARBA00012483"/>
    </source>
</evidence>
<dbReference type="EMBL" id="GL541649">
    <property type="protein sequence ID" value="KDE08564.1"/>
    <property type="molecule type" value="Genomic_DNA"/>
</dbReference>
<dbReference type="Gene3D" id="3.30.40.10">
    <property type="entry name" value="Zinc/RING finger domain, C3HC4 (zinc finger)"/>
    <property type="match status" value="1"/>
</dbReference>
<protein>
    <recommendedName>
        <fullName evidence="6">RING-type E3 ubiquitin transferase</fullName>
        <ecNumber evidence="6">2.3.2.27</ecNumber>
    </recommendedName>
</protein>
<dbReference type="GO" id="GO:0005737">
    <property type="term" value="C:cytoplasm"/>
    <property type="evidence" value="ECO:0007669"/>
    <property type="project" value="UniProtKB-SubCell"/>
</dbReference>
<evidence type="ECO:0000256" key="4">
    <source>
        <dbReference type="ARBA" id="ARBA00004906"/>
    </source>
</evidence>
<evidence type="ECO:0000259" key="12">
    <source>
        <dbReference type="PROSITE" id="PS51698"/>
    </source>
</evidence>
<dbReference type="InterPro" id="IPR019474">
    <property type="entry name" value="Ub_conjug_fac_E4_core"/>
</dbReference>
<evidence type="ECO:0000256" key="11">
    <source>
        <dbReference type="SAM" id="MobiDB-lite"/>
    </source>
</evidence>
<keyword evidence="10" id="KW-0539">Nucleus</keyword>
<keyword evidence="9" id="KW-0833">Ubl conjugation pathway</keyword>
<dbReference type="OrthoDB" id="20295at2759"/>
<dbReference type="InParanoid" id="U5H1U0"/>
<comment type="catalytic activity">
    <reaction evidence="1">
        <text>S-ubiquitinyl-[E2 ubiquitin-conjugating enzyme]-L-cysteine + [acceptor protein]-L-lysine = [E2 ubiquitin-conjugating enzyme]-L-cysteine + N(6)-ubiquitinyl-[acceptor protein]-L-lysine.</text>
        <dbReference type="EC" id="2.3.2.27"/>
    </reaction>
</comment>
<organism evidence="13">
    <name type="scientific">Microbotryum lychnidis-dioicae (strain p1A1 Lamole / MvSl-1064)</name>
    <name type="common">Anther smut fungus</name>
    <dbReference type="NCBI Taxonomy" id="683840"/>
    <lineage>
        <taxon>Eukaryota</taxon>
        <taxon>Fungi</taxon>
        <taxon>Dikarya</taxon>
        <taxon>Basidiomycota</taxon>
        <taxon>Pucciniomycotina</taxon>
        <taxon>Microbotryomycetes</taxon>
        <taxon>Microbotryales</taxon>
        <taxon>Microbotryaceae</taxon>
        <taxon>Microbotryum</taxon>
    </lineage>
</organism>
<evidence type="ECO:0000313" key="13">
    <source>
        <dbReference type="EMBL" id="KDE08564.1"/>
    </source>
</evidence>
<reference evidence="14" key="4">
    <citation type="submission" date="2015-06" db="UniProtKB">
        <authorList>
            <consortium name="EnsemblFungi"/>
        </authorList>
    </citation>
    <scope>IDENTIFICATION</scope>
</reference>
<keyword evidence="15" id="KW-1185">Reference proteome</keyword>
<dbReference type="FunFam" id="3.30.40.10:FF:000055">
    <property type="entry name" value="Ubiquitin conjugation factor e4 a"/>
    <property type="match status" value="1"/>
</dbReference>
<dbReference type="GO" id="GO:0000151">
    <property type="term" value="C:ubiquitin ligase complex"/>
    <property type="evidence" value="ECO:0007669"/>
    <property type="project" value="InterPro"/>
</dbReference>
<comment type="similarity">
    <text evidence="5">Belongs to the ubiquitin conjugation factor E4 family.</text>
</comment>
<dbReference type="AlphaFoldDB" id="U5H1U0"/>
<keyword evidence="8" id="KW-0808">Transferase</keyword>
<dbReference type="SMART" id="SM00504">
    <property type="entry name" value="Ubox"/>
    <property type="match status" value="1"/>
</dbReference>
<dbReference type="OMA" id="WLTEIAM"/>
<dbReference type="Pfam" id="PF10408">
    <property type="entry name" value="Ufd2P_core"/>
    <property type="match status" value="1"/>
</dbReference>
<dbReference type="EnsemblFungi" id="MVLG_01340T0">
    <property type="protein sequence ID" value="MVLG_01340T0"/>
    <property type="gene ID" value="MVLG_01340"/>
</dbReference>
<evidence type="ECO:0000256" key="7">
    <source>
        <dbReference type="ARBA" id="ARBA00022490"/>
    </source>
</evidence>
<gene>
    <name evidence="13" type="ORF">MVLG_01340</name>
</gene>
<dbReference type="Proteomes" id="UP000017200">
    <property type="component" value="Unassembled WGS sequence"/>
</dbReference>
<dbReference type="GO" id="GO:0036503">
    <property type="term" value="P:ERAD pathway"/>
    <property type="evidence" value="ECO:0007669"/>
    <property type="project" value="InterPro"/>
</dbReference>
<reference evidence="15" key="1">
    <citation type="submission" date="2010-11" db="EMBL/GenBank/DDBJ databases">
        <title>The genome sequence of Microbotryum violaceum strain p1A1 Lamole.</title>
        <authorList>
            <person name="Cuomo C."/>
            <person name="Perlin M."/>
            <person name="Young S.K."/>
            <person name="Zeng Q."/>
            <person name="Gargeya S."/>
            <person name="Alvarado L."/>
            <person name="Berlin A."/>
            <person name="Chapman S.B."/>
            <person name="Chen Z."/>
            <person name="Freedman E."/>
            <person name="Gellesch M."/>
            <person name="Goldberg J."/>
            <person name="Griggs A."/>
            <person name="Gujja S."/>
            <person name="Heilman E."/>
            <person name="Heiman D."/>
            <person name="Howarth C."/>
            <person name="Mehta T."/>
            <person name="Neiman D."/>
            <person name="Pearson M."/>
            <person name="Roberts A."/>
            <person name="Saif S."/>
            <person name="Shea T."/>
            <person name="Shenoy N."/>
            <person name="Sisk P."/>
            <person name="Stolte C."/>
            <person name="Sykes S."/>
            <person name="White J."/>
            <person name="Yandava C."/>
            <person name="Haas B."/>
            <person name="Nusbaum C."/>
            <person name="Birren B."/>
        </authorList>
    </citation>
    <scope>NUCLEOTIDE SEQUENCE [LARGE SCALE GENOMIC DNA]</scope>
    <source>
        <strain evidence="15">p1A1 Lamole</strain>
    </source>
</reference>
<evidence type="ECO:0000256" key="3">
    <source>
        <dbReference type="ARBA" id="ARBA00004496"/>
    </source>
</evidence>
<dbReference type="GO" id="GO:0034450">
    <property type="term" value="F:ubiquitin-ubiquitin ligase activity"/>
    <property type="evidence" value="ECO:0007669"/>
    <property type="project" value="InterPro"/>
</dbReference>
<dbReference type="UniPathway" id="UPA00143"/>
<evidence type="ECO:0000313" key="14">
    <source>
        <dbReference type="EnsemblFungi" id="MVLG_01340T0"/>
    </source>
</evidence>
<dbReference type="EMBL" id="AEIJ01000118">
    <property type="status" value="NOT_ANNOTATED_CDS"/>
    <property type="molecule type" value="Genomic_DNA"/>
</dbReference>
<dbReference type="HOGENOM" id="CLU_003224_2_1_1"/>